<keyword evidence="3" id="KW-1185">Reference proteome</keyword>
<name>A0A5C2S9U4_9APHY</name>
<evidence type="ECO:0008006" key="4">
    <source>
        <dbReference type="Google" id="ProtNLM"/>
    </source>
</evidence>
<dbReference type="EMBL" id="ML122265">
    <property type="protein sequence ID" value="RPD60480.1"/>
    <property type="molecule type" value="Genomic_DNA"/>
</dbReference>
<accession>A0A5C2S9U4</accession>
<gene>
    <name evidence="2" type="ORF">L227DRAFT_88258</name>
</gene>
<protein>
    <recommendedName>
        <fullName evidence="4">BTB domain-containing protein</fullName>
    </recommendedName>
</protein>
<sequence length="428" mass="47024">MLAPSAPASGSGNRPANPATGSKPSANSLTTEARFTQRISTQSVAISASVPHQSVPVSPSIAAVKSISIPSASSASVPQSKSQAAPDLSPLAKSALHELHAVKADLDQPVPAPVIPVLASGQEAPAQERSTRFPPLSSRSTEFWCWDGNVIVKVEDTYFRLFMSRLERHCGLFKRVFAERSWVIVTGQKVVGVPNLKVQDFETFLKYLEIPMENSVKDASKDTAMSLLRASRVVSCRVLAKLAEQRLLGPWASADIPSPEDGLDGRPYREAIEMLGLSRELNAPLAQKQALYSLLANEQFWSDVASQRAEVDLSDTDILLLYRARATIQEKWRILALTPPSEPCLLDVCLRDESARNALWWGQTAKYTKTEVRDPLRSAVNVKTAIPEMGHWCRACLEERVRAWDNARNLWWSDLDQLLGIAVPEGHA</sequence>
<evidence type="ECO:0000313" key="2">
    <source>
        <dbReference type="EMBL" id="RPD60480.1"/>
    </source>
</evidence>
<feature type="region of interest" description="Disordered" evidence="1">
    <location>
        <begin position="1"/>
        <end position="32"/>
    </location>
</feature>
<dbReference type="OrthoDB" id="2757726at2759"/>
<evidence type="ECO:0000256" key="1">
    <source>
        <dbReference type="SAM" id="MobiDB-lite"/>
    </source>
</evidence>
<evidence type="ECO:0000313" key="3">
    <source>
        <dbReference type="Proteomes" id="UP000313359"/>
    </source>
</evidence>
<organism evidence="2 3">
    <name type="scientific">Lentinus tigrinus ALCF2SS1-6</name>
    <dbReference type="NCBI Taxonomy" id="1328759"/>
    <lineage>
        <taxon>Eukaryota</taxon>
        <taxon>Fungi</taxon>
        <taxon>Dikarya</taxon>
        <taxon>Basidiomycota</taxon>
        <taxon>Agaricomycotina</taxon>
        <taxon>Agaricomycetes</taxon>
        <taxon>Polyporales</taxon>
        <taxon>Polyporaceae</taxon>
        <taxon>Lentinus</taxon>
    </lineage>
</organism>
<feature type="compositionally biased region" description="Polar residues" evidence="1">
    <location>
        <begin position="8"/>
        <end position="32"/>
    </location>
</feature>
<proteinExistence type="predicted"/>
<dbReference type="Proteomes" id="UP000313359">
    <property type="component" value="Unassembled WGS sequence"/>
</dbReference>
<reference evidence="2" key="1">
    <citation type="journal article" date="2018" name="Genome Biol. Evol.">
        <title>Genomics and development of Lentinus tigrinus, a white-rot wood-decaying mushroom with dimorphic fruiting bodies.</title>
        <authorList>
            <person name="Wu B."/>
            <person name="Xu Z."/>
            <person name="Knudson A."/>
            <person name="Carlson A."/>
            <person name="Chen N."/>
            <person name="Kovaka S."/>
            <person name="LaButti K."/>
            <person name="Lipzen A."/>
            <person name="Pennachio C."/>
            <person name="Riley R."/>
            <person name="Schakwitz W."/>
            <person name="Umezawa K."/>
            <person name="Ohm R.A."/>
            <person name="Grigoriev I.V."/>
            <person name="Nagy L.G."/>
            <person name="Gibbons J."/>
            <person name="Hibbett D."/>
        </authorList>
    </citation>
    <scope>NUCLEOTIDE SEQUENCE [LARGE SCALE GENOMIC DNA]</scope>
    <source>
        <strain evidence="2">ALCF2SS1-6</strain>
    </source>
</reference>
<dbReference type="AlphaFoldDB" id="A0A5C2S9U4"/>